<evidence type="ECO:0000256" key="6">
    <source>
        <dbReference type="SAM" id="SignalP"/>
    </source>
</evidence>
<name>A0A9N8DWP6_9STRA</name>
<feature type="active site" description="Nucleophile" evidence="4">
    <location>
        <position position="622"/>
    </location>
</feature>
<feature type="region of interest" description="Disordered" evidence="5">
    <location>
        <begin position="53"/>
        <end position="100"/>
    </location>
</feature>
<feature type="compositionally biased region" description="Polar residues" evidence="5">
    <location>
        <begin position="138"/>
        <end position="161"/>
    </location>
</feature>
<feature type="region of interest" description="Disordered" evidence="5">
    <location>
        <begin position="367"/>
        <end position="397"/>
    </location>
</feature>
<feature type="compositionally biased region" description="Low complexity" evidence="5">
    <location>
        <begin position="217"/>
        <end position="231"/>
    </location>
</feature>
<dbReference type="Proteomes" id="UP001153069">
    <property type="component" value="Unassembled WGS sequence"/>
</dbReference>
<sequence>MRYFLYLWMLHPPWYVSVTTAFVPLLQQWPSPRYTTHPMMDLSLQRKLVRLHDEEQSDQEGVITEDLTNKNATSTEKKKNTSATEENKSESSSEKQPAASSIGTLLMQLQKQQEELQKTDAIQAITLDAGEVSKNKKSGQNNNVKTSTISSKTHQKSSSDTLPPPPPVVDESLDRMDAGTARELDDAATWMVSSPNNNNMDSVQLKPLPSLYASSPTYNHNNTATSSNNTTKQQPQAPLRMPEQYFDRISRDMRHLAVSIASSIEDVDQWRTFCQEGNGGLMPLLECIREGADQLQKQQQQQQQQQKRRRRPPTNFVVLEQQQHQNEETFMAACTACRALRDLCAVSPELSAVMTDGILRANAAYSTTTTSTSHRSDVFNRQDEEDDETTTHGRHVHQTGSNLMHDFMTMLKYANEYTEPTSRRASNNPFKRNKSRRDARLRCKLYVTQLLLAMTIASDDAVEAIRNTEGLPETILKCSSYSRGEQTRRWLRYPGEVMKFLWRKKKKMKTSSNGPEAGPDSEDQDSSSSSSPEGNNKRPFMQAAAIQNNLDGQVRRTANQILAAIGYNRWVPKIPGQRGLRILVMDGGGSRGMVAVSLVKGLVEAVGGVETADSFDIIAGTSTGGIISFLIGLRREPSHLAVDRYNQLIRQIFVKSSLSTPMMLFTTATYDESHFMDILSDILKDNIMLDSRADPAVPYVFCVASKMSSTPTHVALFRNYNYAGGELADPFTIDPDKARLELDLPLELEHEIIRTSSYERQQEVRPSSGYKIEGSRHPGSFRVLQRYALRASTAAPTVFKPVMMGGEMYCDGGIVASNPAAVAVHEARAIFPDIPIEMVVSIGTGGFVEQKNSPRIGWDGIIGQIVNSATDAEQIHHVLEDILGEGGDSGINGRGSDVSQTRYYRLNPTLGLPDEFPIDVTEPEKLNRLKEIAAEYLAEPAQQKKLEEIGDILQGRRGWRKWLP</sequence>
<dbReference type="InterPro" id="IPR002641">
    <property type="entry name" value="PNPLA_dom"/>
</dbReference>
<dbReference type="GO" id="GO:0006631">
    <property type="term" value="P:fatty acid metabolic process"/>
    <property type="evidence" value="ECO:0007669"/>
    <property type="project" value="TreeGrafter"/>
</dbReference>
<protein>
    <submittedName>
        <fullName evidence="8">Calcium-independent phospholipase A2-gamma</fullName>
    </submittedName>
</protein>
<keyword evidence="3 4" id="KW-0443">Lipid metabolism</keyword>
<keyword evidence="2 4" id="KW-0442">Lipid degradation</keyword>
<dbReference type="InterPro" id="IPR016035">
    <property type="entry name" value="Acyl_Trfase/lysoPLipase"/>
</dbReference>
<feature type="active site" description="Proton acceptor" evidence="4">
    <location>
        <position position="811"/>
    </location>
</feature>
<evidence type="ECO:0000256" key="5">
    <source>
        <dbReference type="SAM" id="MobiDB-lite"/>
    </source>
</evidence>
<dbReference type="Pfam" id="PF01734">
    <property type="entry name" value="Patatin"/>
    <property type="match status" value="1"/>
</dbReference>
<feature type="compositionally biased region" description="Basic and acidic residues" evidence="5">
    <location>
        <begin position="75"/>
        <end position="93"/>
    </location>
</feature>
<evidence type="ECO:0000256" key="3">
    <source>
        <dbReference type="ARBA" id="ARBA00023098"/>
    </source>
</evidence>
<feature type="signal peptide" evidence="6">
    <location>
        <begin position="1"/>
        <end position="21"/>
    </location>
</feature>
<feature type="short sequence motif" description="GXGXXG" evidence="4">
    <location>
        <begin position="587"/>
        <end position="592"/>
    </location>
</feature>
<feature type="domain" description="PNPLA" evidence="7">
    <location>
        <begin position="583"/>
        <end position="824"/>
    </location>
</feature>
<keyword evidence="9" id="KW-1185">Reference proteome</keyword>
<comment type="caution">
    <text evidence="8">The sequence shown here is derived from an EMBL/GenBank/DDBJ whole genome shotgun (WGS) entry which is preliminary data.</text>
</comment>
<evidence type="ECO:0000313" key="8">
    <source>
        <dbReference type="EMBL" id="CAB9508010.1"/>
    </source>
</evidence>
<proteinExistence type="predicted"/>
<dbReference type="PANTHER" id="PTHR24185">
    <property type="entry name" value="CALCIUM-INDEPENDENT PHOSPHOLIPASE A2-GAMMA"/>
    <property type="match status" value="1"/>
</dbReference>
<keyword evidence="1 4" id="KW-0378">Hydrolase</keyword>
<organism evidence="8 9">
    <name type="scientific">Seminavis robusta</name>
    <dbReference type="NCBI Taxonomy" id="568900"/>
    <lineage>
        <taxon>Eukaryota</taxon>
        <taxon>Sar</taxon>
        <taxon>Stramenopiles</taxon>
        <taxon>Ochrophyta</taxon>
        <taxon>Bacillariophyta</taxon>
        <taxon>Bacillariophyceae</taxon>
        <taxon>Bacillariophycidae</taxon>
        <taxon>Naviculales</taxon>
        <taxon>Naviculaceae</taxon>
        <taxon>Seminavis</taxon>
    </lineage>
</organism>
<dbReference type="AlphaFoldDB" id="A0A9N8DWP6"/>
<evidence type="ECO:0000256" key="1">
    <source>
        <dbReference type="ARBA" id="ARBA00022801"/>
    </source>
</evidence>
<feature type="region of interest" description="Disordered" evidence="5">
    <location>
        <begin position="216"/>
        <end position="239"/>
    </location>
</feature>
<keyword evidence="6" id="KW-0732">Signal</keyword>
<feature type="short sequence motif" description="GXSXG" evidence="4">
    <location>
        <begin position="620"/>
        <end position="624"/>
    </location>
</feature>
<dbReference type="SUPFAM" id="SSF52151">
    <property type="entry name" value="FabD/lysophospholipase-like"/>
    <property type="match status" value="1"/>
</dbReference>
<dbReference type="GO" id="GO:0016020">
    <property type="term" value="C:membrane"/>
    <property type="evidence" value="ECO:0007669"/>
    <property type="project" value="TreeGrafter"/>
</dbReference>
<evidence type="ECO:0000256" key="2">
    <source>
        <dbReference type="ARBA" id="ARBA00022963"/>
    </source>
</evidence>
<dbReference type="Gene3D" id="3.40.1090.10">
    <property type="entry name" value="Cytosolic phospholipase A2 catalytic domain"/>
    <property type="match status" value="1"/>
</dbReference>
<reference evidence="8" key="1">
    <citation type="submission" date="2020-06" db="EMBL/GenBank/DDBJ databases">
        <authorList>
            <consortium name="Plant Systems Biology data submission"/>
        </authorList>
    </citation>
    <scope>NUCLEOTIDE SEQUENCE</scope>
    <source>
        <strain evidence="8">D6</strain>
    </source>
</reference>
<evidence type="ECO:0000256" key="4">
    <source>
        <dbReference type="PROSITE-ProRule" id="PRU01161"/>
    </source>
</evidence>
<feature type="short sequence motif" description="DGA/G" evidence="4">
    <location>
        <begin position="811"/>
        <end position="813"/>
    </location>
</feature>
<gene>
    <name evidence="8" type="ORF">SEMRO_328_G118740.1</name>
</gene>
<accession>A0A9N8DWP6</accession>
<feature type="chain" id="PRO_5040281496" evidence="6">
    <location>
        <begin position="22"/>
        <end position="964"/>
    </location>
</feature>
<dbReference type="OrthoDB" id="630895at2759"/>
<dbReference type="EMBL" id="CAICTM010000327">
    <property type="protein sequence ID" value="CAB9508010.1"/>
    <property type="molecule type" value="Genomic_DNA"/>
</dbReference>
<evidence type="ECO:0000259" key="7">
    <source>
        <dbReference type="PROSITE" id="PS51635"/>
    </source>
</evidence>
<dbReference type="PROSITE" id="PS51635">
    <property type="entry name" value="PNPLA"/>
    <property type="match status" value="1"/>
</dbReference>
<evidence type="ECO:0000313" key="9">
    <source>
        <dbReference type="Proteomes" id="UP001153069"/>
    </source>
</evidence>
<dbReference type="PANTHER" id="PTHR24185:SF1">
    <property type="entry name" value="CALCIUM-INDEPENDENT PHOSPHOLIPASE A2-GAMMA"/>
    <property type="match status" value="1"/>
</dbReference>
<dbReference type="GO" id="GO:0004620">
    <property type="term" value="F:phospholipase activity"/>
    <property type="evidence" value="ECO:0007669"/>
    <property type="project" value="TreeGrafter"/>
</dbReference>
<feature type="region of interest" description="Disordered" evidence="5">
    <location>
        <begin position="133"/>
        <end position="172"/>
    </location>
</feature>
<dbReference type="GO" id="GO:0016042">
    <property type="term" value="P:lipid catabolic process"/>
    <property type="evidence" value="ECO:0007669"/>
    <property type="project" value="UniProtKB-UniRule"/>
</dbReference>
<feature type="region of interest" description="Disordered" evidence="5">
    <location>
        <begin position="507"/>
        <end position="537"/>
    </location>
</feature>